<dbReference type="SUPFAM" id="SSF141300">
    <property type="entry name" value="GatD N-terminal domain-like"/>
    <property type="match status" value="1"/>
</dbReference>
<reference evidence="2" key="2">
    <citation type="journal article" date="2014" name="ISME J.">
        <title>Microbial stratification in low pH oxic and suboxic macroscopic growths along an acid mine drainage.</title>
        <authorList>
            <person name="Mendez-Garcia C."/>
            <person name="Mesa V."/>
            <person name="Sprenger R.R."/>
            <person name="Richter M."/>
            <person name="Diez M.S."/>
            <person name="Solano J."/>
            <person name="Bargiela R."/>
            <person name="Golyshina O.V."/>
            <person name="Manteca A."/>
            <person name="Ramos J.L."/>
            <person name="Gallego J.R."/>
            <person name="Llorente I."/>
            <person name="Martins Dos Santos V.A."/>
            <person name="Jensen O.N."/>
            <person name="Pelaez A.I."/>
            <person name="Sanchez J."/>
            <person name="Ferrer M."/>
        </authorList>
    </citation>
    <scope>NUCLEOTIDE SEQUENCE</scope>
</reference>
<protein>
    <submittedName>
        <fullName evidence="2">Asparaginase/glutaminase</fullName>
    </submittedName>
</protein>
<dbReference type="AlphaFoldDB" id="T1D1N7"/>
<dbReference type="PIRSF" id="PIRSF001220">
    <property type="entry name" value="L-ASNase_gatD"/>
    <property type="match status" value="1"/>
</dbReference>
<evidence type="ECO:0000313" key="2">
    <source>
        <dbReference type="EMBL" id="EQD75384.1"/>
    </source>
</evidence>
<accession>T1D1N7</accession>
<dbReference type="Pfam" id="PF00710">
    <property type="entry name" value="Asparaginase"/>
    <property type="match status" value="1"/>
</dbReference>
<feature type="domain" description="L-asparaginase N-terminal" evidence="1">
    <location>
        <begin position="73"/>
        <end position="144"/>
    </location>
</feature>
<dbReference type="InterPro" id="IPR036152">
    <property type="entry name" value="Asp/glu_Ase-like_sf"/>
</dbReference>
<dbReference type="PIRSF" id="PIRSF500176">
    <property type="entry name" value="L_ASNase"/>
    <property type="match status" value="1"/>
</dbReference>
<dbReference type="InterPro" id="IPR027474">
    <property type="entry name" value="L-asparaginase_N"/>
</dbReference>
<comment type="caution">
    <text evidence="2">The sequence shown here is derived from an EMBL/GenBank/DDBJ whole genome shotgun (WGS) entry which is preliminary data.</text>
</comment>
<reference evidence="2" key="1">
    <citation type="submission" date="2013-08" db="EMBL/GenBank/DDBJ databases">
        <authorList>
            <person name="Mendez C."/>
            <person name="Richter M."/>
            <person name="Ferrer M."/>
            <person name="Sanchez J."/>
        </authorList>
    </citation>
    <scope>NUCLEOTIDE SEQUENCE</scope>
</reference>
<proteinExistence type="predicted"/>
<dbReference type="EMBL" id="AUZX01002913">
    <property type="protein sequence ID" value="EQD75384.1"/>
    <property type="molecule type" value="Genomic_DNA"/>
</dbReference>
<dbReference type="InterPro" id="IPR037222">
    <property type="entry name" value="GatD_N_sf"/>
</dbReference>
<dbReference type="InterPro" id="IPR037152">
    <property type="entry name" value="L-asparaginase_N_sf"/>
</dbReference>
<name>T1D1N7_9ZZZZ</name>
<dbReference type="InterPro" id="IPR006034">
    <property type="entry name" value="Asparaginase/glutaminase-like"/>
</dbReference>
<dbReference type="Gene3D" id="2.30.30.520">
    <property type="match status" value="1"/>
</dbReference>
<evidence type="ECO:0000259" key="1">
    <source>
        <dbReference type="Pfam" id="PF00710"/>
    </source>
</evidence>
<organism evidence="2">
    <name type="scientific">mine drainage metagenome</name>
    <dbReference type="NCBI Taxonomy" id="410659"/>
    <lineage>
        <taxon>unclassified sequences</taxon>
        <taxon>metagenomes</taxon>
        <taxon>ecological metagenomes</taxon>
    </lineage>
</organism>
<dbReference type="Gene3D" id="3.40.50.1170">
    <property type="entry name" value="L-asparaginase, N-terminal domain"/>
    <property type="match status" value="1"/>
</dbReference>
<dbReference type="SUPFAM" id="SSF53774">
    <property type="entry name" value="Glutaminase/Asparaginase"/>
    <property type="match status" value="1"/>
</dbReference>
<gene>
    <name evidence="2" type="ORF">B1A_04001</name>
</gene>
<dbReference type="PROSITE" id="PS51732">
    <property type="entry name" value="ASN_GLN_ASE_3"/>
    <property type="match status" value="1"/>
</dbReference>
<sequence length="172" mass="19765">MNFQRGTILRLNYNGIEMKVTFISEDQGFVTVKLNNGYNITVRGDTLDIIEVIERKGEKKQTTHYEQGEGIPISLITTGGTIVSAIDYNTGAVHPSTDIRGIVSRYPYMEEKYRITVREFDNILSENMHPSMWVNLAKMIKKSWVNPEALLYLMVRTPCLIRHLHFHLCLMG</sequence>